<dbReference type="KEGG" id="fmr:Fuma_04193"/>
<evidence type="ECO:0000313" key="1">
    <source>
        <dbReference type="EMBL" id="APZ94561.1"/>
    </source>
</evidence>
<evidence type="ECO:0000313" key="2">
    <source>
        <dbReference type="Proteomes" id="UP000187735"/>
    </source>
</evidence>
<organism evidence="1 2">
    <name type="scientific">Fuerstiella marisgermanici</name>
    <dbReference type="NCBI Taxonomy" id="1891926"/>
    <lineage>
        <taxon>Bacteria</taxon>
        <taxon>Pseudomonadati</taxon>
        <taxon>Planctomycetota</taxon>
        <taxon>Planctomycetia</taxon>
        <taxon>Planctomycetales</taxon>
        <taxon>Planctomycetaceae</taxon>
        <taxon>Fuerstiella</taxon>
    </lineage>
</organism>
<dbReference type="EMBL" id="CP017641">
    <property type="protein sequence ID" value="APZ94561.1"/>
    <property type="molecule type" value="Genomic_DNA"/>
</dbReference>
<keyword evidence="2" id="KW-1185">Reference proteome</keyword>
<reference evidence="1 2" key="1">
    <citation type="journal article" date="2016" name="Front. Microbiol.">
        <title>Fuerstia marisgermanicae gen. nov., sp. nov., an Unusual Member of the Phylum Planctomycetes from the German Wadden Sea.</title>
        <authorList>
            <person name="Kohn T."/>
            <person name="Heuer A."/>
            <person name="Jogler M."/>
            <person name="Vollmers J."/>
            <person name="Boedeker C."/>
            <person name="Bunk B."/>
            <person name="Rast P."/>
            <person name="Borchert D."/>
            <person name="Glockner I."/>
            <person name="Freese H.M."/>
            <person name="Klenk H.P."/>
            <person name="Overmann J."/>
            <person name="Kaster A.K."/>
            <person name="Rohde M."/>
            <person name="Wiegand S."/>
            <person name="Jogler C."/>
        </authorList>
    </citation>
    <scope>NUCLEOTIDE SEQUENCE [LARGE SCALE GENOMIC DNA]</scope>
    <source>
        <strain evidence="1 2">NH11</strain>
    </source>
</reference>
<proteinExistence type="predicted"/>
<dbReference type="AlphaFoldDB" id="A0A1P8WKJ9"/>
<name>A0A1P8WKJ9_9PLAN</name>
<dbReference type="InterPro" id="IPR013406">
    <property type="entry name" value="CHP02574_addiction_mod"/>
</dbReference>
<dbReference type="STRING" id="1891926.Fuma_04193"/>
<protein>
    <submittedName>
        <fullName evidence="1">Putative addiction module component</fullName>
    </submittedName>
</protein>
<accession>A0A1P8WKJ9</accession>
<dbReference type="Pfam" id="PF09720">
    <property type="entry name" value="Unstab_antitox"/>
    <property type="match status" value="1"/>
</dbReference>
<sequence>MKINVPSCSYAAGATHSGTTFESFRVFVYRTKFGAQQTSNREPKALAASATNGTNLFATRLAMQKRYTEGMTTLTEILNAAQSLPSGERAQLIAALWDDVSPTDWVPPDSHWVAEADRRSNAYDSGEMTGAVWADVRQRARRKAGLDG</sequence>
<gene>
    <name evidence="1" type="ORF">Fuma_04193</name>
</gene>
<dbReference type="NCBIfam" id="TIGR02574">
    <property type="entry name" value="stabl_TIGR02574"/>
    <property type="match status" value="1"/>
</dbReference>
<dbReference type="Proteomes" id="UP000187735">
    <property type="component" value="Chromosome"/>
</dbReference>